<feature type="transmembrane region" description="Helical" evidence="6">
    <location>
        <begin position="234"/>
        <end position="258"/>
    </location>
</feature>
<reference evidence="7 8" key="1">
    <citation type="journal article" date="2015" name="Genome Announc.">
        <title>Expanding the biotechnology potential of lactobacilli through comparative genomics of 213 strains and associated genera.</title>
        <authorList>
            <person name="Sun Z."/>
            <person name="Harris H.M."/>
            <person name="McCann A."/>
            <person name="Guo C."/>
            <person name="Argimon S."/>
            <person name="Zhang W."/>
            <person name="Yang X."/>
            <person name="Jeffery I.B."/>
            <person name="Cooney J.C."/>
            <person name="Kagawa T.F."/>
            <person name="Liu W."/>
            <person name="Song Y."/>
            <person name="Salvetti E."/>
            <person name="Wrobel A."/>
            <person name="Rasinkangas P."/>
            <person name="Parkhill J."/>
            <person name="Rea M.C."/>
            <person name="O'Sullivan O."/>
            <person name="Ritari J."/>
            <person name="Douillard F.P."/>
            <person name="Paul Ross R."/>
            <person name="Yang R."/>
            <person name="Briner A.E."/>
            <person name="Felis G.E."/>
            <person name="de Vos W.M."/>
            <person name="Barrangou R."/>
            <person name="Klaenhammer T.R."/>
            <person name="Caufield P.W."/>
            <person name="Cui Y."/>
            <person name="Zhang H."/>
            <person name="O'Toole P.W."/>
        </authorList>
    </citation>
    <scope>NUCLEOTIDE SEQUENCE [LARGE SCALE GENOMIC DNA]</scope>
    <source>
        <strain evidence="7 8">DSM 16634</strain>
    </source>
</reference>
<evidence type="ECO:0000256" key="3">
    <source>
        <dbReference type="ARBA" id="ARBA00022692"/>
    </source>
</evidence>
<feature type="transmembrane region" description="Helical" evidence="6">
    <location>
        <begin position="35"/>
        <end position="53"/>
    </location>
</feature>
<evidence type="ECO:0000256" key="2">
    <source>
        <dbReference type="ARBA" id="ARBA00009773"/>
    </source>
</evidence>
<evidence type="ECO:0000256" key="5">
    <source>
        <dbReference type="ARBA" id="ARBA00023136"/>
    </source>
</evidence>
<feature type="transmembrane region" description="Helical" evidence="6">
    <location>
        <begin position="205"/>
        <end position="222"/>
    </location>
</feature>
<dbReference type="AlphaFoldDB" id="A0A0R1U892"/>
<protein>
    <recommendedName>
        <fullName evidence="9">Permease</fullName>
    </recommendedName>
</protein>
<feature type="transmembrane region" description="Helical" evidence="6">
    <location>
        <begin position="12"/>
        <end position="29"/>
    </location>
</feature>
<evidence type="ECO:0000313" key="8">
    <source>
        <dbReference type="Proteomes" id="UP000051324"/>
    </source>
</evidence>
<keyword evidence="8" id="KW-1185">Reference proteome</keyword>
<keyword evidence="4 6" id="KW-1133">Transmembrane helix</keyword>
<gene>
    <name evidence="7" type="ORF">FC32_GL000432</name>
</gene>
<dbReference type="OrthoDB" id="9772136at2"/>
<feature type="transmembrane region" description="Helical" evidence="6">
    <location>
        <begin position="264"/>
        <end position="284"/>
    </location>
</feature>
<dbReference type="EMBL" id="AZFT01000009">
    <property type="protein sequence ID" value="KRL87138.1"/>
    <property type="molecule type" value="Genomic_DNA"/>
</dbReference>
<dbReference type="Pfam" id="PF01594">
    <property type="entry name" value="AI-2E_transport"/>
    <property type="match status" value="1"/>
</dbReference>
<sequence length="352" mass="39978">MDLWKKFIDNTSLRRFVVLLGVIGLLYAFRSLISIILLTFIFTFLVIQLTNFIRRFVKIPSQVIVIATYLLLIGFIYLAVTNYVPKLIDQSDSLIRSAISFYQNPPKELVGTIHYVEQYFGKIDIFQQVKGSVGLAFAYLKSVGSMGFTLLMSLLLSFFFTVEKDDLYRFSRGFLSGPFSWIFEDIYHFAKIFVNTFGVVLEAQFLIAVVNTVITTICLAIMGMPQLLSLGIMIFVLSLVPVAGVIISAIPMLFIGYSVGGLRYVIYIIVMLLVVHALEAYVLNPKFMASRTELPMFYTFVVLFAAEHIFGVWGLIVGIPIFTFMLDVLGVKPVHVRNERLKKVRKLEDKNE</sequence>
<comment type="caution">
    <text evidence="7">The sequence shown here is derived from an EMBL/GenBank/DDBJ whole genome shotgun (WGS) entry which is preliminary data.</text>
</comment>
<dbReference type="PATRIC" id="fig|1423724.4.peg.453"/>
<dbReference type="GO" id="GO:0055085">
    <property type="term" value="P:transmembrane transport"/>
    <property type="evidence" value="ECO:0007669"/>
    <property type="project" value="TreeGrafter"/>
</dbReference>
<name>A0A0R1U892_9LACO</name>
<feature type="transmembrane region" description="Helical" evidence="6">
    <location>
        <begin position="143"/>
        <end position="162"/>
    </location>
</feature>
<comment type="similarity">
    <text evidence="2">Belongs to the autoinducer-2 exporter (AI-2E) (TC 2.A.86) family.</text>
</comment>
<evidence type="ECO:0000256" key="6">
    <source>
        <dbReference type="SAM" id="Phobius"/>
    </source>
</evidence>
<dbReference type="Proteomes" id="UP000051324">
    <property type="component" value="Unassembled WGS sequence"/>
</dbReference>
<evidence type="ECO:0000256" key="1">
    <source>
        <dbReference type="ARBA" id="ARBA00004141"/>
    </source>
</evidence>
<dbReference type="RefSeq" id="WP_025087580.1">
    <property type="nucleotide sequence ID" value="NZ_AZFT01000009.1"/>
</dbReference>
<proteinExistence type="inferred from homology"/>
<dbReference type="InterPro" id="IPR002549">
    <property type="entry name" value="AI-2E-like"/>
</dbReference>
<feature type="transmembrane region" description="Helical" evidence="6">
    <location>
        <begin position="296"/>
        <end position="322"/>
    </location>
</feature>
<evidence type="ECO:0008006" key="9">
    <source>
        <dbReference type="Google" id="ProtNLM"/>
    </source>
</evidence>
<keyword evidence="3 6" id="KW-0812">Transmembrane</keyword>
<accession>A0A0R1U892</accession>
<dbReference type="GO" id="GO:0016020">
    <property type="term" value="C:membrane"/>
    <property type="evidence" value="ECO:0007669"/>
    <property type="project" value="UniProtKB-SubCell"/>
</dbReference>
<feature type="transmembrane region" description="Helical" evidence="6">
    <location>
        <begin position="65"/>
        <end position="84"/>
    </location>
</feature>
<dbReference type="STRING" id="1423724.FC32_GL000432"/>
<dbReference type="eggNOG" id="COG0628">
    <property type="taxonomic scope" value="Bacteria"/>
</dbReference>
<dbReference type="PANTHER" id="PTHR21716:SF62">
    <property type="entry name" value="TRANSPORT PROTEIN YDBI-RELATED"/>
    <property type="match status" value="1"/>
</dbReference>
<evidence type="ECO:0000313" key="7">
    <source>
        <dbReference type="EMBL" id="KRL87138.1"/>
    </source>
</evidence>
<comment type="subcellular location">
    <subcellularLocation>
        <location evidence="1">Membrane</location>
        <topology evidence="1">Multi-pass membrane protein</topology>
    </subcellularLocation>
</comment>
<dbReference type="PANTHER" id="PTHR21716">
    <property type="entry name" value="TRANSMEMBRANE PROTEIN"/>
    <property type="match status" value="1"/>
</dbReference>
<keyword evidence="5 6" id="KW-0472">Membrane</keyword>
<organism evidence="7 8">
    <name type="scientific">Ligilactobacillus apodemi DSM 16634 = JCM 16172</name>
    <dbReference type="NCBI Taxonomy" id="1423724"/>
    <lineage>
        <taxon>Bacteria</taxon>
        <taxon>Bacillati</taxon>
        <taxon>Bacillota</taxon>
        <taxon>Bacilli</taxon>
        <taxon>Lactobacillales</taxon>
        <taxon>Lactobacillaceae</taxon>
        <taxon>Ligilactobacillus</taxon>
    </lineage>
</organism>
<evidence type="ECO:0000256" key="4">
    <source>
        <dbReference type="ARBA" id="ARBA00022989"/>
    </source>
</evidence>